<accession>A0A3P7XTV0</accession>
<dbReference type="EMBL" id="UZAH01007669">
    <property type="protein sequence ID" value="VDO33088.1"/>
    <property type="molecule type" value="Genomic_DNA"/>
</dbReference>
<dbReference type="OrthoDB" id="10451118at2759"/>
<organism evidence="2 3">
    <name type="scientific">Heligmosomoides polygyrus</name>
    <name type="common">Parasitic roundworm</name>
    <dbReference type="NCBI Taxonomy" id="6339"/>
    <lineage>
        <taxon>Eukaryota</taxon>
        <taxon>Metazoa</taxon>
        <taxon>Ecdysozoa</taxon>
        <taxon>Nematoda</taxon>
        <taxon>Chromadorea</taxon>
        <taxon>Rhabditida</taxon>
        <taxon>Rhabditina</taxon>
        <taxon>Rhabditomorpha</taxon>
        <taxon>Strongyloidea</taxon>
        <taxon>Heligmosomidae</taxon>
        <taxon>Heligmosomoides</taxon>
    </lineage>
</organism>
<reference evidence="1 2" key="1">
    <citation type="submission" date="2018-11" db="EMBL/GenBank/DDBJ databases">
        <authorList>
            <consortium name="Pathogen Informatics"/>
        </authorList>
    </citation>
    <scope>NUCLEOTIDE SEQUENCE [LARGE SCALE GENOMIC DNA]</scope>
</reference>
<keyword evidence="2" id="KW-1185">Reference proteome</keyword>
<evidence type="ECO:0000313" key="2">
    <source>
        <dbReference type="Proteomes" id="UP000050761"/>
    </source>
</evidence>
<protein>
    <submittedName>
        <fullName evidence="3">60S ribosomal protein L28</fullName>
    </submittedName>
</protein>
<gene>
    <name evidence="1" type="ORF">HPBE_LOCUS3282</name>
</gene>
<proteinExistence type="predicted"/>
<evidence type="ECO:0000313" key="3">
    <source>
        <dbReference type="WBParaSite" id="HPBE_0000328101-mRNA-1"/>
    </source>
</evidence>
<sequence>MSSEICCSVRDTVNPFAKRSVDLGKSGRPAKSVRSITLRNTDKMLRSVKAIAKSQGMTPLYKLAQRRAAVIVRSQQPKSKKHAKKIEA</sequence>
<reference evidence="3" key="2">
    <citation type="submission" date="2019-09" db="UniProtKB">
        <authorList>
            <consortium name="WormBaseParasite"/>
        </authorList>
    </citation>
    <scope>IDENTIFICATION</scope>
</reference>
<dbReference type="Proteomes" id="UP000050761">
    <property type="component" value="Unassembled WGS sequence"/>
</dbReference>
<dbReference type="WBParaSite" id="HPBE_0000328101-mRNA-1">
    <property type="protein sequence ID" value="HPBE_0000328101-mRNA-1"/>
    <property type="gene ID" value="HPBE_0000328101"/>
</dbReference>
<dbReference type="AlphaFoldDB" id="A0A183FAT9"/>
<name>A0A183FAT9_HELPZ</name>
<accession>A0A183FAT9</accession>
<evidence type="ECO:0000313" key="1">
    <source>
        <dbReference type="EMBL" id="VDO33088.1"/>
    </source>
</evidence>